<dbReference type="Pfam" id="PF21948">
    <property type="entry name" value="LplA-B_cat"/>
    <property type="match status" value="1"/>
</dbReference>
<feature type="domain" description="BPL/LPL catalytic" evidence="2">
    <location>
        <begin position="9"/>
        <end position="201"/>
    </location>
</feature>
<gene>
    <name evidence="3" type="ORF">PRLR5076_21060</name>
</gene>
<evidence type="ECO:0000313" key="4">
    <source>
        <dbReference type="Proteomes" id="UP000825483"/>
    </source>
</evidence>
<name>A0A9R1CB28_9BACT</name>
<dbReference type="SUPFAM" id="SSF55681">
    <property type="entry name" value="Class II aaRS and biotin synthetases"/>
    <property type="match status" value="1"/>
</dbReference>
<evidence type="ECO:0000313" key="3">
    <source>
        <dbReference type="EMBL" id="GJG59255.1"/>
    </source>
</evidence>
<dbReference type="InterPro" id="IPR045864">
    <property type="entry name" value="aa-tRNA-synth_II/BPL/LPL"/>
</dbReference>
<reference evidence="3" key="1">
    <citation type="journal article" date="2022" name="Int. J. Syst. Evol. Microbiol.">
        <title>Prevotella lacticifex sp. nov., isolated from the rumen of cows.</title>
        <authorList>
            <person name="Shinkai T."/>
            <person name="Ikeyama N."/>
            <person name="Kumagai M."/>
            <person name="Ohmori H."/>
            <person name="Sakamoto M."/>
            <person name="Ohkuma M."/>
            <person name="Mitsumori M."/>
        </authorList>
    </citation>
    <scope>NUCLEOTIDE SEQUENCE</scope>
    <source>
        <strain evidence="3">R5076</strain>
    </source>
</reference>
<dbReference type="Proteomes" id="UP000825483">
    <property type="component" value="Unassembled WGS sequence"/>
</dbReference>
<evidence type="ECO:0000259" key="2">
    <source>
        <dbReference type="PROSITE" id="PS51733"/>
    </source>
</evidence>
<dbReference type="PANTHER" id="PTHR12561">
    <property type="entry name" value="LIPOATE-PROTEIN LIGASE"/>
    <property type="match status" value="1"/>
</dbReference>
<protein>
    <recommendedName>
        <fullName evidence="2">BPL/LPL catalytic domain-containing protein</fullName>
    </recommendedName>
</protein>
<dbReference type="AlphaFoldDB" id="A0A9R1CB28"/>
<dbReference type="GO" id="GO:0009249">
    <property type="term" value="P:protein lipoylation"/>
    <property type="evidence" value="ECO:0007669"/>
    <property type="project" value="InterPro"/>
</dbReference>
<organism evidence="3 4">
    <name type="scientific">Prevotella lacticifex</name>
    <dbReference type="NCBI Taxonomy" id="2854755"/>
    <lineage>
        <taxon>Bacteria</taxon>
        <taxon>Pseudomonadati</taxon>
        <taxon>Bacteroidota</taxon>
        <taxon>Bacteroidia</taxon>
        <taxon>Bacteroidales</taxon>
        <taxon>Prevotellaceae</taxon>
        <taxon>Prevotella</taxon>
    </lineage>
</organism>
<comment type="pathway">
    <text evidence="1">Protein modification; protein lipoylation via exogenous pathway; protein N(6)-(lipoyl)lysine from lipoate: step 2/2.</text>
</comment>
<dbReference type="PANTHER" id="PTHR12561:SF3">
    <property type="entry name" value="LIPOYLTRANSFERASE 1, MITOCHONDRIAL"/>
    <property type="match status" value="1"/>
</dbReference>
<dbReference type="InterPro" id="IPR004562">
    <property type="entry name" value="LipoylTrfase_LipoateP_Ligase"/>
</dbReference>
<dbReference type="GO" id="GO:0017118">
    <property type="term" value="F:lipoyltransferase activity"/>
    <property type="evidence" value="ECO:0007669"/>
    <property type="project" value="TreeGrafter"/>
</dbReference>
<accession>A0A9R1CB28</accession>
<dbReference type="EMBL" id="BPUB01000002">
    <property type="protein sequence ID" value="GJG59255.1"/>
    <property type="molecule type" value="Genomic_DNA"/>
</dbReference>
<dbReference type="GO" id="GO:0005737">
    <property type="term" value="C:cytoplasm"/>
    <property type="evidence" value="ECO:0007669"/>
    <property type="project" value="TreeGrafter"/>
</dbReference>
<dbReference type="PROSITE" id="PS51733">
    <property type="entry name" value="BPL_LPL_CATALYTIC"/>
    <property type="match status" value="1"/>
</dbReference>
<sequence>MEEWVARHMDEPECFFMWQVEPSVIFGRNQDIYSEVNLDYCRQHGIQFYRRKSGGGCVYADMSNVMLAYITTADEAQTTFEHYMKMIVGVIKKMGIGASWTEHNDIMIGDRKVSGNAFYHLTTTLGGRTVGRSIVHGTFLYDTNMENMVASITPSDEKLIKHGVQSVRQRICLFKDFTTMTFPEVRAFFRNNLTDKAVTLTPEQINEIEELEKEYLKPEWIFGKNPNH</sequence>
<dbReference type="InterPro" id="IPR004143">
    <property type="entry name" value="BPL_LPL_catalytic"/>
</dbReference>
<comment type="caution">
    <text evidence="3">The sequence shown here is derived from an EMBL/GenBank/DDBJ whole genome shotgun (WGS) entry which is preliminary data.</text>
</comment>
<evidence type="ECO:0000256" key="1">
    <source>
        <dbReference type="ARBA" id="ARBA00005085"/>
    </source>
</evidence>
<proteinExistence type="predicted"/>
<keyword evidence="4" id="KW-1185">Reference proteome</keyword>
<dbReference type="CDD" id="cd16443">
    <property type="entry name" value="LplA"/>
    <property type="match status" value="1"/>
</dbReference>
<dbReference type="Gene3D" id="3.30.930.10">
    <property type="entry name" value="Bira Bifunctional Protein, Domain 2"/>
    <property type="match status" value="1"/>
</dbReference>